<dbReference type="Proteomes" id="UP000190961">
    <property type="component" value="Unassembled WGS sequence"/>
</dbReference>
<evidence type="ECO:0000313" key="1">
    <source>
        <dbReference type="EMBL" id="SKC66161.1"/>
    </source>
</evidence>
<keyword evidence="2" id="KW-1185">Reference proteome</keyword>
<dbReference type="AlphaFoldDB" id="A0A1T5KR78"/>
<organism evidence="1 2">
    <name type="scientific">Ohtaekwangia koreensis</name>
    <dbReference type="NCBI Taxonomy" id="688867"/>
    <lineage>
        <taxon>Bacteria</taxon>
        <taxon>Pseudomonadati</taxon>
        <taxon>Bacteroidota</taxon>
        <taxon>Cytophagia</taxon>
        <taxon>Cytophagales</taxon>
        <taxon>Fulvivirgaceae</taxon>
        <taxon>Ohtaekwangia</taxon>
    </lineage>
</organism>
<reference evidence="1 2" key="1">
    <citation type="submission" date="2017-02" db="EMBL/GenBank/DDBJ databases">
        <authorList>
            <person name="Peterson S.W."/>
        </authorList>
    </citation>
    <scope>NUCLEOTIDE SEQUENCE [LARGE SCALE GENOMIC DNA]</scope>
    <source>
        <strain evidence="1 2">DSM 25262</strain>
    </source>
</reference>
<dbReference type="OrthoDB" id="605297at2"/>
<dbReference type="RefSeq" id="WP_079686949.1">
    <property type="nucleotide sequence ID" value="NZ_FUZU01000001.1"/>
</dbReference>
<sequence>MKNNSFKKSVAIFSLIAFGAYGGLLACADYFWGYDYDSSFTPETYVDKSYLPLFFAPNDVFYSIGFDSDHTIRFNDVILADWSGYLKGKMTTKELSFFLLNDSAVTVINQLYTAIQKKQSPPAVYSKLNLADEKVRGFIEFMYHAKTIEVSSTQSADSWNYDEKKAPVVDYKTVVQVEKLYTSTSDAFLKNRYWFQTMKAYFYSQNKQSVIPFFEKTKASVPENTLYYRGLSYVAGAHYSRKNYTTSNYLYSVVFDKCPELRTVTAYNFHPQEEKDFRASLALAKTPAEKTGLWALFGYYADEKTAIREIYALNPTSTHLDYLLTRLVNKEEVRLNDIAFKSADDYRKSMKEQQGKDALQLVNTIAKEEKTGKPYLWNIAAGYLNIFTGNHSLALQLLEKGEKQGPKTDLAAKQIRLLKLINTLSSITVMDAKAESKVHPELQWLYITCTKNPDDTFRYTHALTWSKRYISSLYQRQQNPVLAELFNRDDKFYQTVANQEAMKSFMAKSSQSPWEQLAKGIYNVTLSDIYEYQAVMSAYTGNLDAAISFMEKSDQSKDAQLLGNPFNGKIKDCHDCDHAATQKVKYTKLSFLKKMKEMRTFVDKGEDVYNNSLLLGNAFYNMTYFGNARVFYYGAITNQYSNYIDPFYQPQLLRCANARQYYQKAFEAAANPEQKAKCVYMLAKCERNEFYTDKYHSANDFYGEPEVSFLAWDGFKKLKNEYASTRYYKEVISECGYFQKYIEGN</sequence>
<dbReference type="EMBL" id="FUZU01000001">
    <property type="protein sequence ID" value="SKC66161.1"/>
    <property type="molecule type" value="Genomic_DNA"/>
</dbReference>
<dbReference type="STRING" id="688867.SAMN05660236_2501"/>
<evidence type="ECO:0000313" key="2">
    <source>
        <dbReference type="Proteomes" id="UP000190961"/>
    </source>
</evidence>
<dbReference type="PROSITE" id="PS51257">
    <property type="entry name" value="PROKAR_LIPOPROTEIN"/>
    <property type="match status" value="1"/>
</dbReference>
<proteinExistence type="predicted"/>
<name>A0A1T5KR78_9BACT</name>
<gene>
    <name evidence="1" type="ORF">SAMN05660236_2501</name>
</gene>
<protein>
    <submittedName>
        <fullName evidence="1">Uncharacterized protein</fullName>
    </submittedName>
</protein>
<accession>A0A1T5KR78</accession>